<proteinExistence type="predicted"/>
<keyword evidence="5" id="KW-1185">Reference proteome</keyword>
<dbReference type="PANTHER" id="PTHR37533">
    <property type="entry name" value="FLAGELLAR HOOK-LENGTH CONTROL PROTEIN"/>
    <property type="match status" value="1"/>
</dbReference>
<feature type="domain" description="Flagellar hook-length control protein-like C-terminal" evidence="3">
    <location>
        <begin position="300"/>
        <end position="371"/>
    </location>
</feature>
<evidence type="ECO:0000256" key="1">
    <source>
        <dbReference type="SAM" id="Coils"/>
    </source>
</evidence>
<dbReference type="Gene3D" id="3.30.750.140">
    <property type="match status" value="1"/>
</dbReference>
<feature type="compositionally biased region" description="Polar residues" evidence="2">
    <location>
        <begin position="425"/>
        <end position="440"/>
    </location>
</feature>
<dbReference type="PANTHER" id="PTHR37533:SF2">
    <property type="entry name" value="FLAGELLAR HOOK-LENGTH CONTROL PROTEIN"/>
    <property type="match status" value="1"/>
</dbReference>
<keyword evidence="1" id="KW-0175">Coiled coil</keyword>
<organism evidence="4 5">
    <name type="scientific">Paenibacillus arenosi</name>
    <dbReference type="NCBI Taxonomy" id="2774142"/>
    <lineage>
        <taxon>Bacteria</taxon>
        <taxon>Bacillati</taxon>
        <taxon>Bacillota</taxon>
        <taxon>Bacilli</taxon>
        <taxon>Bacillales</taxon>
        <taxon>Paenibacillaceae</taxon>
        <taxon>Paenibacillus</taxon>
    </lineage>
</organism>
<keyword evidence="4" id="KW-0282">Flagellum</keyword>
<protein>
    <submittedName>
        <fullName evidence="4">Flagellar hook-length control protein FliK</fullName>
    </submittedName>
</protein>
<dbReference type="Proteomes" id="UP000634529">
    <property type="component" value="Unassembled WGS sequence"/>
</dbReference>
<feature type="compositionally biased region" description="Basic and acidic residues" evidence="2">
    <location>
        <begin position="386"/>
        <end position="395"/>
    </location>
</feature>
<dbReference type="InterPro" id="IPR021136">
    <property type="entry name" value="Flagellar_hook_control-like_C"/>
</dbReference>
<keyword evidence="4" id="KW-0969">Cilium</keyword>
<evidence type="ECO:0000256" key="2">
    <source>
        <dbReference type="SAM" id="MobiDB-lite"/>
    </source>
</evidence>
<sequence length="440" mass="46764">MTMNVSSVSATSAASSVAGNGAATTSGVSPVDGAAFSSSLAQLMNGSSTATSQTGLAYPLPLLADASLVEGNEQLALIEQLLVQLEAALKEAEQQIEQDSGLFNALHQWIVQAQNLLTQQEGQSLSAEQQAAIQALMNQPQTISIVALDQFEQFAQYARVMTNQATGEMAAVKVDDMLQHLKQLGEVLMKHQQANPNQTVLANVLAQVTDTNTVAAETLRQSLSATAHQEQGAGKSGEMMATAMSGDGSEVPTQQMTVSQFALRSEGMTSAKPIPQVPIQQFAHNMGEMLIKQMSIRHFNGTSEAKIRLYPEHLGQVDIKITMQNGQLIAQFFTEHAGAKEMIDQQLASLRGALQASGIQVDKLEVSQHSTAEASAMASSMFQGDRQSHSSKEQHSSSNRSSSKVDTVELDGNEIEGLDSEEQVNHASSSLTGSSFDASA</sequence>
<gene>
    <name evidence="4" type="ORF">IFO66_01995</name>
</gene>
<dbReference type="InterPro" id="IPR038610">
    <property type="entry name" value="FliK-like_C_sf"/>
</dbReference>
<feature type="compositionally biased region" description="Low complexity" evidence="2">
    <location>
        <begin position="370"/>
        <end position="381"/>
    </location>
</feature>
<feature type="compositionally biased region" description="Acidic residues" evidence="2">
    <location>
        <begin position="408"/>
        <end position="422"/>
    </location>
</feature>
<reference evidence="4 5" key="1">
    <citation type="submission" date="2020-09" db="EMBL/GenBank/DDBJ databases">
        <title>Paenibacillus sp. CAU 1523 isolated from sand of Haeundae Beach.</title>
        <authorList>
            <person name="Kim W."/>
        </authorList>
    </citation>
    <scope>NUCLEOTIDE SEQUENCE [LARGE SCALE GENOMIC DNA]</scope>
    <source>
        <strain evidence="4 5">CAU 1523</strain>
    </source>
</reference>
<accession>A0ABR9ASH6</accession>
<evidence type="ECO:0000259" key="3">
    <source>
        <dbReference type="Pfam" id="PF02120"/>
    </source>
</evidence>
<dbReference type="InterPro" id="IPR052563">
    <property type="entry name" value="FliK"/>
</dbReference>
<feature type="coiled-coil region" evidence="1">
    <location>
        <begin position="68"/>
        <end position="102"/>
    </location>
</feature>
<name>A0ABR9ASH6_9BACL</name>
<feature type="region of interest" description="Disordered" evidence="2">
    <location>
        <begin position="370"/>
        <end position="440"/>
    </location>
</feature>
<dbReference type="RefSeq" id="WP_192023515.1">
    <property type="nucleotide sequence ID" value="NZ_JACYTN010000001.1"/>
</dbReference>
<keyword evidence="4" id="KW-0966">Cell projection</keyword>
<comment type="caution">
    <text evidence="4">The sequence shown here is derived from an EMBL/GenBank/DDBJ whole genome shotgun (WGS) entry which is preliminary data.</text>
</comment>
<evidence type="ECO:0000313" key="5">
    <source>
        <dbReference type="Proteomes" id="UP000634529"/>
    </source>
</evidence>
<dbReference type="EMBL" id="JACYTN010000001">
    <property type="protein sequence ID" value="MBD8497064.1"/>
    <property type="molecule type" value="Genomic_DNA"/>
</dbReference>
<evidence type="ECO:0000313" key="4">
    <source>
        <dbReference type="EMBL" id="MBD8497064.1"/>
    </source>
</evidence>
<dbReference type="CDD" id="cd17470">
    <property type="entry name" value="T3SS_Flik_C"/>
    <property type="match status" value="1"/>
</dbReference>
<dbReference type="Pfam" id="PF02120">
    <property type="entry name" value="Flg_hook"/>
    <property type="match status" value="1"/>
</dbReference>